<accession>A0A269XLX3</accession>
<sequence>KYKKLIKEISLIDLTDLMKSTLKANEKQLQKQIDFWQREFRFWK</sequence>
<evidence type="ECO:0000313" key="1">
    <source>
        <dbReference type="EMBL" id="PAK74377.1"/>
    </source>
</evidence>
<organism evidence="1 2">
    <name type="scientific">Lentilactobacillus parakefiri</name>
    <dbReference type="NCBI Taxonomy" id="152332"/>
    <lineage>
        <taxon>Bacteria</taxon>
        <taxon>Bacillati</taxon>
        <taxon>Bacillota</taxon>
        <taxon>Bacilli</taxon>
        <taxon>Lactobacillales</taxon>
        <taxon>Lactobacillaceae</taxon>
        <taxon>Lentilactobacillus</taxon>
    </lineage>
</organism>
<evidence type="ECO:0000313" key="2">
    <source>
        <dbReference type="Proteomes" id="UP000216802"/>
    </source>
</evidence>
<feature type="non-terminal residue" evidence="1">
    <location>
        <position position="1"/>
    </location>
</feature>
<protein>
    <submittedName>
        <fullName evidence="1">Replication initiation protein</fullName>
    </submittedName>
</protein>
<gene>
    <name evidence="1" type="ORF">B8W98_12265</name>
</gene>
<name>A0A269XLX3_9LACO</name>
<dbReference type="EMBL" id="NCXI01000270">
    <property type="protein sequence ID" value="PAK74377.1"/>
    <property type="molecule type" value="Genomic_DNA"/>
</dbReference>
<dbReference type="Proteomes" id="UP000216802">
    <property type="component" value="Unassembled WGS sequence"/>
</dbReference>
<comment type="caution">
    <text evidence="1">The sequence shown here is derived from an EMBL/GenBank/DDBJ whole genome shotgun (WGS) entry which is preliminary data.</text>
</comment>
<proteinExistence type="predicted"/>
<dbReference type="AlphaFoldDB" id="A0A269XLX3"/>
<reference evidence="1 2" key="1">
    <citation type="submission" date="2017-04" db="EMBL/GenBank/DDBJ databases">
        <title>Kefir bacterial isolates.</title>
        <authorList>
            <person name="Kim Y."/>
            <person name="Blasche S."/>
            <person name="Patil K.R."/>
        </authorList>
    </citation>
    <scope>NUCLEOTIDE SEQUENCE [LARGE SCALE GENOMIC DNA]</scope>
    <source>
        <strain evidence="1 2">OG2</strain>
    </source>
</reference>